<name>A0A3G6IT50_9CORY</name>
<dbReference type="PROSITE" id="PS00012">
    <property type="entry name" value="PHOSPHOPANTETHEINE"/>
    <property type="match status" value="1"/>
</dbReference>
<dbReference type="SUPFAM" id="SSF47336">
    <property type="entry name" value="ACP-like"/>
    <property type="match status" value="1"/>
</dbReference>
<dbReference type="PROSITE" id="PS50075">
    <property type="entry name" value="CARRIER"/>
    <property type="match status" value="1"/>
</dbReference>
<dbReference type="Proteomes" id="UP000271426">
    <property type="component" value="Chromosome"/>
</dbReference>
<evidence type="ECO:0000313" key="4">
    <source>
        <dbReference type="EMBL" id="AZA08841.1"/>
    </source>
</evidence>
<accession>A0A3G6IT50</accession>
<protein>
    <submittedName>
        <fullName evidence="4">Acyl carrier protein</fullName>
    </submittedName>
</protein>
<reference evidence="4 5" key="1">
    <citation type="submission" date="2018-11" db="EMBL/GenBank/DDBJ databases">
        <authorList>
            <person name="Kleinhagauer T."/>
            <person name="Glaeser S.P."/>
            <person name="Spergser J."/>
            <person name="Ruckert C."/>
            <person name="Kaempfer P."/>
            <person name="Busse H.-J."/>
        </authorList>
    </citation>
    <scope>NUCLEOTIDE SEQUENCE [LARGE SCALE GENOMIC DNA]</scope>
    <source>
        <strain evidence="4 5">812CH</strain>
    </source>
</reference>
<dbReference type="InterPro" id="IPR009081">
    <property type="entry name" value="PP-bd_ACP"/>
</dbReference>
<dbReference type="OrthoDB" id="4409886at2"/>
<gene>
    <name evidence="4" type="ORF">CPPEL_03560</name>
</gene>
<keyword evidence="5" id="KW-1185">Reference proteome</keyword>
<keyword evidence="1" id="KW-0596">Phosphopantetheine</keyword>
<dbReference type="KEGG" id="cpso:CPPEL_03560"/>
<dbReference type="RefSeq" id="WP_123959835.1">
    <property type="nucleotide sequence ID" value="NZ_CP033898.1"/>
</dbReference>
<organism evidence="4 5">
    <name type="scientific">Corynebacterium pseudopelargi</name>
    <dbReference type="NCBI Taxonomy" id="2080757"/>
    <lineage>
        <taxon>Bacteria</taxon>
        <taxon>Bacillati</taxon>
        <taxon>Actinomycetota</taxon>
        <taxon>Actinomycetes</taxon>
        <taxon>Mycobacteriales</taxon>
        <taxon>Corynebacteriaceae</taxon>
        <taxon>Corynebacterium</taxon>
    </lineage>
</organism>
<dbReference type="Gene3D" id="1.10.1200.10">
    <property type="entry name" value="ACP-like"/>
    <property type="match status" value="1"/>
</dbReference>
<evidence type="ECO:0000259" key="3">
    <source>
        <dbReference type="PROSITE" id="PS50075"/>
    </source>
</evidence>
<evidence type="ECO:0000313" key="5">
    <source>
        <dbReference type="Proteomes" id="UP000271426"/>
    </source>
</evidence>
<dbReference type="InterPro" id="IPR006162">
    <property type="entry name" value="Ppantetheine_attach_site"/>
</dbReference>
<sequence>MATLQEQLAALAQEQSEDTELSTLERVAKLVDAADADAEDSLKGLGVDSLGLIALVVRIEQEFGVRVGAQRACQWETLGSVARDVEKLRKDKA</sequence>
<evidence type="ECO:0000256" key="2">
    <source>
        <dbReference type="ARBA" id="ARBA00022553"/>
    </source>
</evidence>
<feature type="domain" description="Carrier" evidence="3">
    <location>
        <begin position="14"/>
        <end position="89"/>
    </location>
</feature>
<dbReference type="InterPro" id="IPR036736">
    <property type="entry name" value="ACP-like_sf"/>
</dbReference>
<dbReference type="AlphaFoldDB" id="A0A3G6IT50"/>
<keyword evidence="2" id="KW-0597">Phosphoprotein</keyword>
<evidence type="ECO:0000256" key="1">
    <source>
        <dbReference type="ARBA" id="ARBA00022450"/>
    </source>
</evidence>
<dbReference type="Pfam" id="PF00550">
    <property type="entry name" value="PP-binding"/>
    <property type="match status" value="1"/>
</dbReference>
<dbReference type="EMBL" id="CP033898">
    <property type="protein sequence ID" value="AZA08841.1"/>
    <property type="molecule type" value="Genomic_DNA"/>
</dbReference>
<proteinExistence type="predicted"/>